<gene>
    <name evidence="2" type="ORF">BST96_14030</name>
</gene>
<dbReference type="InterPro" id="IPR001466">
    <property type="entry name" value="Beta-lactam-related"/>
</dbReference>
<evidence type="ECO:0000313" key="3">
    <source>
        <dbReference type="Proteomes" id="UP000193450"/>
    </source>
</evidence>
<dbReference type="RefSeq" id="WP_085759306.1">
    <property type="nucleotide sequence ID" value="NZ_CP019343.1"/>
</dbReference>
<protein>
    <recommendedName>
        <fullName evidence="1">Beta-lactamase-related domain-containing protein</fullName>
    </recommendedName>
</protein>
<dbReference type="PANTHER" id="PTHR43283">
    <property type="entry name" value="BETA-LACTAMASE-RELATED"/>
    <property type="match status" value="1"/>
</dbReference>
<dbReference type="Proteomes" id="UP000193450">
    <property type="component" value="Chromosome"/>
</dbReference>
<sequence>MILPLINPAQAQDSSEVPDRGTELIPVECMDPASGAPLETTNSECFNALLKVDGVRKALKDPNMVPGIASGLVTIKDLKFNAKAADKVGRDSLGGTRPEIHNHRNDYLLDPSALEELKNARGFDIKQYTMTGQGPSKVQPVPPPPPGPFPEPPLGWVPSPDNPNYLDIPSFREELHDTLKSSVNGYAMKMRRNGQTVGILQWNWSRNPNVGDSPAEGWNTDRRMHVASISKLMSAIGLIHLLDEEGISPDTAIIDYLPDYWDPGANVENITFEDLMNHASGFVTGGSASDWATMKSTVESPVAASAIGDVDAMVYENMNFGLIRILISTIGGYISPAANLGSDLMNDNMWDASTAEFYNDYMQQHVFNPVGAFPTLSKNATTARAYTFNANGSGWNTGDFTNRAGGMGWHMTITEILDVVRALRAGQILDNFSTAKLLNESWGLNSPVFGASTDAGRTFYKAGLWTDNLNFPSIARTEQCFVFMMPDDMELVVFVNSEIGSTGQNLTSIVRTAYNNNIVIVP</sequence>
<feature type="domain" description="Beta-lactamase-related" evidence="1">
    <location>
        <begin position="183"/>
        <end position="463"/>
    </location>
</feature>
<dbReference type="EMBL" id="CP019343">
    <property type="protein sequence ID" value="ARN75136.1"/>
    <property type="molecule type" value="Genomic_DNA"/>
</dbReference>
<dbReference type="Gene3D" id="3.40.710.10">
    <property type="entry name" value="DD-peptidase/beta-lactamase superfamily"/>
    <property type="match status" value="1"/>
</dbReference>
<dbReference type="SUPFAM" id="SSF56601">
    <property type="entry name" value="beta-lactamase/transpeptidase-like"/>
    <property type="match status" value="1"/>
</dbReference>
<dbReference type="STRING" id="716816.BST96_14030"/>
<dbReference type="Pfam" id="PF00144">
    <property type="entry name" value="Beta-lactamase"/>
    <property type="match status" value="1"/>
</dbReference>
<evidence type="ECO:0000259" key="1">
    <source>
        <dbReference type="Pfam" id="PF00144"/>
    </source>
</evidence>
<dbReference type="AlphaFoldDB" id="A0A1X9NC11"/>
<dbReference type="InterPro" id="IPR012338">
    <property type="entry name" value="Beta-lactam/transpept-like"/>
</dbReference>
<organism evidence="2 3">
    <name type="scientific">Oceanicoccus sagamiensis</name>
    <dbReference type="NCBI Taxonomy" id="716816"/>
    <lineage>
        <taxon>Bacteria</taxon>
        <taxon>Pseudomonadati</taxon>
        <taxon>Pseudomonadota</taxon>
        <taxon>Gammaproteobacteria</taxon>
        <taxon>Cellvibrionales</taxon>
        <taxon>Spongiibacteraceae</taxon>
        <taxon>Oceanicoccus</taxon>
    </lineage>
</organism>
<reference evidence="2 3" key="1">
    <citation type="submission" date="2016-11" db="EMBL/GenBank/DDBJ databases">
        <title>Trade-off between light-utilization and light-protection in marine flavobacteria.</title>
        <authorList>
            <person name="Kumagai Y."/>
        </authorList>
    </citation>
    <scope>NUCLEOTIDE SEQUENCE [LARGE SCALE GENOMIC DNA]</scope>
    <source>
        <strain evidence="2 3">NBRC 107125</strain>
    </source>
</reference>
<keyword evidence="3" id="KW-1185">Reference proteome</keyword>
<dbReference type="OrthoDB" id="9799367at2"/>
<dbReference type="InterPro" id="IPR050789">
    <property type="entry name" value="Diverse_Enzym_Activities"/>
</dbReference>
<proteinExistence type="predicted"/>
<accession>A0A1X9NC11</accession>
<dbReference type="KEGG" id="osg:BST96_14030"/>
<name>A0A1X9NC11_9GAMM</name>
<evidence type="ECO:0000313" key="2">
    <source>
        <dbReference type="EMBL" id="ARN75136.1"/>
    </source>
</evidence>